<accession>A0A3Q9G2U4</accession>
<sequence>MGRFRLLLRWAIVAGPTVLRMVRTYAPVIKKLIDSNPEAVSKLTGKLKDYQGAKEKKGVAGASARLEVLREQVTYLYGSANTPEVAEKAMAWKGQLAKIESSIPLIEVLSAKEQKKKLKEINERIDDLSNEILAAVVEDDIQDAEVIDEDQ</sequence>
<dbReference type="EMBL" id="CP034593">
    <property type="protein sequence ID" value="AZQ76410.1"/>
    <property type="molecule type" value="Genomic_DNA"/>
</dbReference>
<gene>
    <name evidence="2" type="ORF">EJ997_02680</name>
</gene>
<dbReference type="Proteomes" id="UP000280344">
    <property type="component" value="Chromosome"/>
</dbReference>
<proteinExistence type="predicted"/>
<evidence type="ECO:0000313" key="3">
    <source>
        <dbReference type="Proteomes" id="UP000280344"/>
    </source>
</evidence>
<reference evidence="2 3" key="1">
    <citation type="submission" date="2018-12" db="EMBL/GenBank/DDBJ databases">
        <title>Complete genome sequence of Flaviflexus sp. H23T48.</title>
        <authorList>
            <person name="Bae J.-W."/>
            <person name="Lee J.-Y."/>
        </authorList>
    </citation>
    <scope>NUCLEOTIDE SEQUENCE [LARGE SCALE GENOMIC DNA]</scope>
    <source>
        <strain evidence="2 3">H23T48</strain>
    </source>
</reference>
<protein>
    <submittedName>
        <fullName evidence="2">Uncharacterized protein</fullName>
    </submittedName>
</protein>
<feature type="coiled-coil region" evidence="1">
    <location>
        <begin position="111"/>
        <end position="138"/>
    </location>
</feature>
<dbReference type="KEGG" id="flh:EJ997_02680"/>
<keyword evidence="1" id="KW-0175">Coiled coil</keyword>
<dbReference type="OrthoDB" id="3267542at2"/>
<organism evidence="2 3">
    <name type="scientific">Flaviflexus ciconiae</name>
    <dbReference type="NCBI Taxonomy" id="2496867"/>
    <lineage>
        <taxon>Bacteria</taxon>
        <taxon>Bacillati</taxon>
        <taxon>Actinomycetota</taxon>
        <taxon>Actinomycetes</taxon>
        <taxon>Actinomycetales</taxon>
        <taxon>Actinomycetaceae</taxon>
        <taxon>Flaviflexus</taxon>
    </lineage>
</organism>
<dbReference type="RefSeq" id="WP_126703218.1">
    <property type="nucleotide sequence ID" value="NZ_CP034593.1"/>
</dbReference>
<evidence type="ECO:0000256" key="1">
    <source>
        <dbReference type="SAM" id="Coils"/>
    </source>
</evidence>
<keyword evidence="3" id="KW-1185">Reference proteome</keyword>
<evidence type="ECO:0000313" key="2">
    <source>
        <dbReference type="EMBL" id="AZQ76410.1"/>
    </source>
</evidence>
<dbReference type="AlphaFoldDB" id="A0A3Q9G2U4"/>
<name>A0A3Q9G2U4_9ACTO</name>